<reference evidence="5" key="1">
    <citation type="submission" date="2018-08" db="EMBL/GenBank/DDBJ databases">
        <authorList>
            <person name="Liu Z.-W."/>
            <person name="Du Z.-J."/>
        </authorList>
    </citation>
    <scope>NUCLEOTIDE SEQUENCE [LARGE SCALE GENOMIC DNA]</scope>
    <source>
        <strain evidence="5">H4X</strain>
    </source>
</reference>
<accession>A0A3D8LCM6</accession>
<feature type="transmembrane region" description="Helical" evidence="2">
    <location>
        <begin position="268"/>
        <end position="286"/>
    </location>
</feature>
<keyword evidence="5" id="KW-1185">Reference proteome</keyword>
<dbReference type="OrthoDB" id="1522859at2"/>
<dbReference type="PANTHER" id="PTHR34978">
    <property type="entry name" value="POSSIBLE SENSOR-TRANSDUCER PROTEIN BLAR"/>
    <property type="match status" value="1"/>
</dbReference>
<dbReference type="RefSeq" id="WP_115565581.1">
    <property type="nucleotide sequence ID" value="NZ_QRGR01000010.1"/>
</dbReference>
<organism evidence="4 5">
    <name type="scientific">Pontibacter diazotrophicus</name>
    <dbReference type="NCBI Taxonomy" id="1400979"/>
    <lineage>
        <taxon>Bacteria</taxon>
        <taxon>Pseudomonadati</taxon>
        <taxon>Bacteroidota</taxon>
        <taxon>Cytophagia</taxon>
        <taxon>Cytophagales</taxon>
        <taxon>Hymenobacteraceae</taxon>
        <taxon>Pontibacter</taxon>
    </lineage>
</organism>
<dbReference type="Proteomes" id="UP000256708">
    <property type="component" value="Unassembled WGS sequence"/>
</dbReference>
<sequence length="586" mass="66009">MPALILYLLKVNIALVLFYLAYHFVLRRLTFYHLNRLFLVFGVLFSILHPFIELSVLLSQHEELAVIQTYAAIPAWAPTPTAMPEQTTAIDYWLIPVVLFWLGTVVMAGRLILQFLSLSALHRASEPASYQGIDFRKISGIREAFSFWQTIYLNPAQHKEDELKSILRHELIHVKGWHTLDVLLAELSTMLYWFNPGGWLMKKAMKENLEFIADQHVMSAGTDRKAYQYLLLKAAGTSEPQLANQFNFPSLKRRIVMMNKKKSSLMHVARYAVLVPLIVTPILLIACSENDADMISPPVPQPQVYSVDVEDEIPDVEIYAPDASTAPEDYKNFLKRNPEVKHVSWEVEHVGRIHEVTKGIAQRSIVIELNSGDSDMYDLDDEKSVSAAEAKYGELPALPAPPVPSKQELPPSTSRIDNPIGFPDPAGRNKEFLKRNPAVKSISWVASRNNREVEGFVIHLQSGGFETYHLSNGSDTAAAKSKYGELPALPPPPPPVRSDIPVYIPDASNIHEDHSAFLKRNPEVKQLGWMIGDSFGRKVRMLVVYLKSGDTETYDLDHDYNMDMAESKYGTLPALPPPPPPVRIEN</sequence>
<evidence type="ECO:0000313" key="4">
    <source>
        <dbReference type="EMBL" id="RDV15167.1"/>
    </source>
</evidence>
<protein>
    <recommendedName>
        <fullName evidence="3">Peptidase M56 domain-containing protein</fullName>
    </recommendedName>
</protein>
<dbReference type="InterPro" id="IPR052173">
    <property type="entry name" value="Beta-lactam_resp_regulator"/>
</dbReference>
<dbReference type="AlphaFoldDB" id="A0A3D8LCM6"/>
<feature type="domain" description="Peptidase M56" evidence="3">
    <location>
        <begin position="148"/>
        <end position="257"/>
    </location>
</feature>
<evidence type="ECO:0000256" key="1">
    <source>
        <dbReference type="SAM" id="MobiDB-lite"/>
    </source>
</evidence>
<name>A0A3D8LCM6_9BACT</name>
<evidence type="ECO:0000259" key="3">
    <source>
        <dbReference type="Pfam" id="PF05569"/>
    </source>
</evidence>
<feature type="region of interest" description="Disordered" evidence="1">
    <location>
        <begin position="395"/>
        <end position="423"/>
    </location>
</feature>
<keyword evidence="2" id="KW-0472">Membrane</keyword>
<dbReference type="PANTHER" id="PTHR34978:SF3">
    <property type="entry name" value="SLR0241 PROTEIN"/>
    <property type="match status" value="1"/>
</dbReference>
<keyword evidence="2" id="KW-1133">Transmembrane helix</keyword>
<dbReference type="EMBL" id="QRGR01000010">
    <property type="protein sequence ID" value="RDV15167.1"/>
    <property type="molecule type" value="Genomic_DNA"/>
</dbReference>
<feature type="transmembrane region" description="Helical" evidence="2">
    <location>
        <begin position="37"/>
        <end position="58"/>
    </location>
</feature>
<proteinExistence type="predicted"/>
<feature type="transmembrane region" description="Helical" evidence="2">
    <location>
        <begin position="93"/>
        <end position="113"/>
    </location>
</feature>
<gene>
    <name evidence="4" type="ORF">DXT99_10900</name>
</gene>
<dbReference type="InterPro" id="IPR008756">
    <property type="entry name" value="Peptidase_M56"/>
</dbReference>
<keyword evidence="2" id="KW-0812">Transmembrane</keyword>
<evidence type="ECO:0000313" key="5">
    <source>
        <dbReference type="Proteomes" id="UP000256708"/>
    </source>
</evidence>
<comment type="caution">
    <text evidence="4">The sequence shown here is derived from an EMBL/GenBank/DDBJ whole genome shotgun (WGS) entry which is preliminary data.</text>
</comment>
<evidence type="ECO:0000256" key="2">
    <source>
        <dbReference type="SAM" id="Phobius"/>
    </source>
</evidence>
<dbReference type="Pfam" id="PF05569">
    <property type="entry name" value="Peptidase_M56"/>
    <property type="match status" value="1"/>
</dbReference>
<feature type="transmembrane region" description="Helical" evidence="2">
    <location>
        <begin position="6"/>
        <end position="25"/>
    </location>
</feature>
<dbReference type="CDD" id="cd07341">
    <property type="entry name" value="M56_BlaR1_MecR1_like"/>
    <property type="match status" value="1"/>
</dbReference>